<keyword evidence="3" id="KW-1003">Cell membrane</keyword>
<dbReference type="PROSITE" id="PS50929">
    <property type="entry name" value="ABC_TM1F"/>
    <property type="match status" value="2"/>
</dbReference>
<organism evidence="12 13">
    <name type="scientific">Trichoderma gamsii</name>
    <dbReference type="NCBI Taxonomy" id="398673"/>
    <lineage>
        <taxon>Eukaryota</taxon>
        <taxon>Fungi</taxon>
        <taxon>Dikarya</taxon>
        <taxon>Ascomycota</taxon>
        <taxon>Pezizomycotina</taxon>
        <taxon>Sordariomycetes</taxon>
        <taxon>Hypocreomycetidae</taxon>
        <taxon>Hypocreales</taxon>
        <taxon>Hypocreaceae</taxon>
        <taxon>Trichoderma</taxon>
    </lineage>
</organism>
<dbReference type="EMBL" id="JPDN02000002">
    <property type="protein sequence ID" value="PON30331.1"/>
    <property type="molecule type" value="Genomic_DNA"/>
</dbReference>
<feature type="transmembrane region" description="Helical" evidence="9">
    <location>
        <begin position="107"/>
        <end position="128"/>
    </location>
</feature>
<evidence type="ECO:0000259" key="11">
    <source>
        <dbReference type="PROSITE" id="PS50929"/>
    </source>
</evidence>
<accession>A0A2P5A1G3</accession>
<dbReference type="InterPro" id="IPR017871">
    <property type="entry name" value="ABC_transporter-like_CS"/>
</dbReference>
<dbReference type="PROSITE" id="PS00211">
    <property type="entry name" value="ABC_TRANSPORTER_1"/>
    <property type="match status" value="2"/>
</dbReference>
<dbReference type="Proteomes" id="UP000054821">
    <property type="component" value="Unassembled WGS sequence"/>
</dbReference>
<dbReference type="SUPFAM" id="SSF90123">
    <property type="entry name" value="ABC transporter transmembrane region"/>
    <property type="match status" value="2"/>
</dbReference>
<sequence>MELTININFLHSLTLATSLAFIAFGIRRLWALRYESAKVEPNWLGVIKPLVASALTLLLLNDLVQDLLHGNKEWLRIESCGASLAASAGLVWLTIAEHKRSIRPSSLIVLYLLLMSTWDVFALTYNGLLDDRNASKGSIALGLAIRLAILTLECQEKTSIMKPKHRQRSPEETAGLLSSLLFWWLNGLLSRGNRSILRGSHLPALEKKMEAESLHRGILLSWDRRGMLNFRSRVPWGLDFLMFLFVLTRCNSKTRDNLDAAESLVAVQPILIEQAVRFVQGYTNEDSGHVGYWLIVAAIVVYLGQTFSASMYYNRLNKLELMMRGCLTTLIYNKALTIGSNVSDTGRVITIMSTDVDGAAEAGQMLHEAWAKFFELVIGVILLVREIKWLAPLPFVIIIFCSQISRYVAQNIRSRQKGWSTATQRRISALSPILMSMKSVKALGVSDAMMKYVDRLRQDEIKSANNVRYMNAVYNASANALGIFAPALTLVVFAIVARLQGSQMDVSTAFTTVAILALVTEPANMIMTIVPKAFATSANFERIQAYLLEPSRIDQRQISSRLSDVPTTDRIEAAGDIDGVTIKSPSANESLLQNIELRLRRGSITACSGAVGSGKSILAKAILGEIVPSEGKITITSTSIGFCDQQAWLPTGKVKQIICGFSTVIDEERYEAAVHACCLDHDLSTFPDGDNTIVGSRGINLSGGQRQRLALARLVYNLHDIVVLDDPFSALDGNTENAVVDNLLGLNGWFKKRNTTVFLVTNSAQHFHVADEILVLEKGRILSRGSWDELKTTLTNLSKFTFTQTAKRAETISNAAKLIPRPSTDAEDDLYRKTGDFSLYSYYLKSAGFGNVALLLGLTIVYSFSITYPQYWVKSWTEGSPSDSTYYMIGYVLLAATAWVATNGMMLSTLFLIATKSGEVLHKSLLGTIFGFSQDISYVDRQLPSALMSIFVQAFKMANQLALIMAVQKGLALSLPVCIVVVYFVQRIYLRTSRQLRVLELENQATLYQWFLETVEGVVTIRAFGWSSAAERKSFEALDWSLQPRYALMCVQRWLSLVLNLIVSGIAIGLIALAVKWRGTTTGGDIGAALNLIMVANTTLVRLVEFWASLEVSLGAIARLRNVEMHTPREDLPEEDLVTYAGWPTKGEVSIADLDAGYSSDHQILHKVNLDIHEGQKLVICGRTGSGKSTILAALLHLIDCTGTIEVDGQDLLRTPRSIIRKQCFITISQEAFLIPQATLRFNLDPDSIVADEVLQTALQKVGIWSLLSSRDGTPVEVLDAAFSSLPVLSVGQQQLLAMARAIIRKHALAVPDYPGNDAPKPILLLDEATSSLDSTTEAAIYDVLESEFIQEGYTAVIVAHRLSVVAGRMRPEKDRVAWVEDGRIVKVGEYEEIMRFADTE</sequence>
<dbReference type="GO" id="GO:0005524">
    <property type="term" value="F:ATP binding"/>
    <property type="evidence" value="ECO:0007669"/>
    <property type="project" value="UniProtKB-KW"/>
</dbReference>
<keyword evidence="5" id="KW-0547">Nucleotide-binding</keyword>
<keyword evidence="6" id="KW-0067">ATP-binding</keyword>
<dbReference type="InterPro" id="IPR036640">
    <property type="entry name" value="ABC1_TM_sf"/>
</dbReference>
<feature type="domain" description="ABC transmembrane type-1" evidence="11">
    <location>
        <begin position="932"/>
        <end position="1111"/>
    </location>
</feature>
<dbReference type="STRING" id="398673.A0A2P5A1G3"/>
<gene>
    <name evidence="12" type="ORF">TGAM01_v200771</name>
</gene>
<feature type="domain" description="ABC transporter" evidence="10">
    <location>
        <begin position="1149"/>
        <end position="1401"/>
    </location>
</feature>
<dbReference type="PANTHER" id="PTHR24223:SF345">
    <property type="entry name" value="ABC MULTIDRUG TRANSPORTER (EUROFUNG)"/>
    <property type="match status" value="1"/>
</dbReference>
<keyword evidence="13" id="KW-1185">Reference proteome</keyword>
<comment type="caution">
    <text evidence="12">The sequence shown here is derived from an EMBL/GenBank/DDBJ whole genome shotgun (WGS) entry which is preliminary data.</text>
</comment>
<feature type="transmembrane region" description="Helical" evidence="9">
    <location>
        <begin position="290"/>
        <end position="313"/>
    </location>
</feature>
<dbReference type="Pfam" id="PF00005">
    <property type="entry name" value="ABC_tran"/>
    <property type="match status" value="2"/>
</dbReference>
<evidence type="ECO:0000256" key="5">
    <source>
        <dbReference type="ARBA" id="ARBA00022741"/>
    </source>
</evidence>
<evidence type="ECO:0000313" key="12">
    <source>
        <dbReference type="EMBL" id="PON30331.1"/>
    </source>
</evidence>
<feature type="transmembrane region" description="Helical" evidence="9">
    <location>
        <begin position="391"/>
        <end position="409"/>
    </location>
</feature>
<evidence type="ECO:0000313" key="13">
    <source>
        <dbReference type="Proteomes" id="UP000054821"/>
    </source>
</evidence>
<dbReference type="SUPFAM" id="SSF52540">
    <property type="entry name" value="P-loop containing nucleoside triphosphate hydrolases"/>
    <property type="match status" value="2"/>
</dbReference>
<evidence type="ECO:0000256" key="6">
    <source>
        <dbReference type="ARBA" id="ARBA00022840"/>
    </source>
</evidence>
<protein>
    <recommendedName>
        <fullName evidence="14">ABC transporter</fullName>
    </recommendedName>
</protein>
<dbReference type="SMART" id="SM00382">
    <property type="entry name" value="AAA"/>
    <property type="match status" value="2"/>
</dbReference>
<keyword evidence="4 9" id="KW-0812">Transmembrane</keyword>
<dbReference type="InterPro" id="IPR003439">
    <property type="entry name" value="ABC_transporter-like_ATP-bd"/>
</dbReference>
<dbReference type="PROSITE" id="PS50893">
    <property type="entry name" value="ABC_TRANSPORTER_2"/>
    <property type="match status" value="2"/>
</dbReference>
<dbReference type="GeneID" id="29982170"/>
<evidence type="ECO:0000256" key="1">
    <source>
        <dbReference type="ARBA" id="ARBA00004651"/>
    </source>
</evidence>
<feature type="transmembrane region" description="Helical" evidence="9">
    <location>
        <begin position="971"/>
        <end position="990"/>
    </location>
</feature>
<dbReference type="PANTHER" id="PTHR24223">
    <property type="entry name" value="ATP-BINDING CASSETTE SUB-FAMILY C"/>
    <property type="match status" value="1"/>
</dbReference>
<dbReference type="InterPro" id="IPR011527">
    <property type="entry name" value="ABC1_TM_dom"/>
</dbReference>
<keyword evidence="8 9" id="KW-0472">Membrane</keyword>
<evidence type="ECO:0008006" key="14">
    <source>
        <dbReference type="Google" id="ProtNLM"/>
    </source>
</evidence>
<dbReference type="InterPro" id="IPR027417">
    <property type="entry name" value="P-loop_NTPase"/>
</dbReference>
<feature type="transmembrane region" description="Helical" evidence="9">
    <location>
        <begin position="12"/>
        <end position="30"/>
    </location>
</feature>
<feature type="transmembrane region" description="Helical" evidence="9">
    <location>
        <begin position="472"/>
        <end position="497"/>
    </location>
</feature>
<evidence type="ECO:0000256" key="7">
    <source>
        <dbReference type="ARBA" id="ARBA00022989"/>
    </source>
</evidence>
<reference evidence="12 13" key="1">
    <citation type="journal article" date="2016" name="Genome Announc.">
        <title>Draft Whole-Genome Sequence of Trichoderma gamsii T6085, a Promising Biocontrol Agent of Fusarium Head Blight on Wheat.</title>
        <authorList>
            <person name="Baroncelli R."/>
            <person name="Zapparata A."/>
            <person name="Piaggeschi G."/>
            <person name="Sarrocco S."/>
            <person name="Vannacci G."/>
        </authorList>
    </citation>
    <scope>NUCLEOTIDE SEQUENCE [LARGE SCALE GENOMIC DNA]</scope>
    <source>
        <strain evidence="12 13">T6085</strain>
    </source>
</reference>
<comment type="subcellular location">
    <subcellularLocation>
        <location evidence="1">Cell membrane</location>
        <topology evidence="1">Multi-pass membrane protein</topology>
    </subcellularLocation>
</comment>
<dbReference type="CDD" id="cd18579">
    <property type="entry name" value="ABC_6TM_ABCC_D1"/>
    <property type="match status" value="1"/>
</dbReference>
<evidence type="ECO:0000259" key="10">
    <source>
        <dbReference type="PROSITE" id="PS50893"/>
    </source>
</evidence>
<feature type="domain" description="ABC transporter" evidence="10">
    <location>
        <begin position="560"/>
        <end position="803"/>
    </location>
</feature>
<dbReference type="CDD" id="cd03250">
    <property type="entry name" value="ABCC_MRP_domain1"/>
    <property type="match status" value="1"/>
</dbReference>
<dbReference type="Gene3D" id="1.20.1560.10">
    <property type="entry name" value="ABC transporter type 1, transmembrane domain"/>
    <property type="match status" value="2"/>
</dbReference>
<feature type="transmembrane region" description="Helical" evidence="9">
    <location>
        <begin position="886"/>
        <end position="914"/>
    </location>
</feature>
<dbReference type="GO" id="GO:0005886">
    <property type="term" value="C:plasma membrane"/>
    <property type="evidence" value="ECO:0007669"/>
    <property type="project" value="UniProtKB-SubCell"/>
</dbReference>
<dbReference type="CDD" id="cd18580">
    <property type="entry name" value="ABC_6TM_ABCC_D2"/>
    <property type="match status" value="1"/>
</dbReference>
<feature type="transmembrane region" description="Helical" evidence="9">
    <location>
        <begin position="842"/>
        <end position="866"/>
    </location>
</feature>
<feature type="transmembrane region" description="Helical" evidence="9">
    <location>
        <begin position="42"/>
        <end position="60"/>
    </location>
</feature>
<dbReference type="GO" id="GO:0016887">
    <property type="term" value="F:ATP hydrolysis activity"/>
    <property type="evidence" value="ECO:0007669"/>
    <property type="project" value="InterPro"/>
</dbReference>
<evidence type="ECO:0000256" key="9">
    <source>
        <dbReference type="SAM" id="Phobius"/>
    </source>
</evidence>
<feature type="transmembrane region" description="Helical" evidence="9">
    <location>
        <begin position="1054"/>
        <end position="1074"/>
    </location>
</feature>
<dbReference type="InterPro" id="IPR044726">
    <property type="entry name" value="ABCC_6TM_D2"/>
</dbReference>
<proteinExistence type="predicted"/>
<dbReference type="RefSeq" id="XP_024406635.1">
    <property type="nucleotide sequence ID" value="XM_024548624.1"/>
</dbReference>
<dbReference type="Pfam" id="PF00664">
    <property type="entry name" value="ABC_membrane"/>
    <property type="match status" value="2"/>
</dbReference>
<feature type="transmembrane region" description="Helical" evidence="9">
    <location>
        <begin position="509"/>
        <end position="530"/>
    </location>
</feature>
<evidence type="ECO:0000256" key="2">
    <source>
        <dbReference type="ARBA" id="ARBA00022448"/>
    </source>
</evidence>
<keyword evidence="7 9" id="KW-1133">Transmembrane helix</keyword>
<keyword evidence="2" id="KW-0813">Transport</keyword>
<dbReference type="Gene3D" id="3.40.50.300">
    <property type="entry name" value="P-loop containing nucleotide triphosphate hydrolases"/>
    <property type="match status" value="2"/>
</dbReference>
<evidence type="ECO:0000256" key="8">
    <source>
        <dbReference type="ARBA" id="ARBA00023136"/>
    </source>
</evidence>
<evidence type="ECO:0000256" key="4">
    <source>
        <dbReference type="ARBA" id="ARBA00022692"/>
    </source>
</evidence>
<dbReference type="InterPro" id="IPR050173">
    <property type="entry name" value="ABC_transporter_C-like"/>
</dbReference>
<evidence type="ECO:0000256" key="3">
    <source>
        <dbReference type="ARBA" id="ARBA00022475"/>
    </source>
</evidence>
<name>A0A2P5A1G3_9HYPO</name>
<feature type="domain" description="ABC transmembrane type-1" evidence="11">
    <location>
        <begin position="264"/>
        <end position="531"/>
    </location>
</feature>
<dbReference type="InterPro" id="IPR003593">
    <property type="entry name" value="AAA+_ATPase"/>
</dbReference>
<feature type="transmembrane region" description="Helical" evidence="9">
    <location>
        <begin position="75"/>
        <end position="95"/>
    </location>
</feature>
<dbReference type="GO" id="GO:0140359">
    <property type="term" value="F:ABC-type transporter activity"/>
    <property type="evidence" value="ECO:0007669"/>
    <property type="project" value="InterPro"/>
</dbReference>
<dbReference type="InterPro" id="IPR044746">
    <property type="entry name" value="ABCC_6TM_D1"/>
</dbReference>